<keyword evidence="1" id="KW-1133">Transmembrane helix</keyword>
<proteinExistence type="predicted"/>
<protein>
    <submittedName>
        <fullName evidence="2">Uncharacterized protein</fullName>
    </submittedName>
</protein>
<accession>A0A1F6NA29</accession>
<dbReference type="Proteomes" id="UP000178726">
    <property type="component" value="Unassembled WGS sequence"/>
</dbReference>
<name>A0A1F6NA29_9BACT</name>
<feature type="transmembrane region" description="Helical" evidence="1">
    <location>
        <begin position="25"/>
        <end position="45"/>
    </location>
</feature>
<dbReference type="AlphaFoldDB" id="A0A1F6NA29"/>
<evidence type="ECO:0000313" key="3">
    <source>
        <dbReference type="Proteomes" id="UP000178726"/>
    </source>
</evidence>
<dbReference type="EMBL" id="MFQK01000029">
    <property type="protein sequence ID" value="OGH80766.1"/>
    <property type="molecule type" value="Genomic_DNA"/>
</dbReference>
<reference evidence="2 3" key="1">
    <citation type="journal article" date="2016" name="Nat. Commun.">
        <title>Thousands of microbial genomes shed light on interconnected biogeochemical processes in an aquifer system.</title>
        <authorList>
            <person name="Anantharaman K."/>
            <person name="Brown C.T."/>
            <person name="Hug L.A."/>
            <person name="Sharon I."/>
            <person name="Castelle C.J."/>
            <person name="Probst A.J."/>
            <person name="Thomas B.C."/>
            <person name="Singh A."/>
            <person name="Wilkins M.J."/>
            <person name="Karaoz U."/>
            <person name="Brodie E.L."/>
            <person name="Williams K.H."/>
            <person name="Hubbard S.S."/>
            <person name="Banfield J.F."/>
        </authorList>
    </citation>
    <scope>NUCLEOTIDE SEQUENCE [LARGE SCALE GENOMIC DNA]</scope>
</reference>
<comment type="caution">
    <text evidence="2">The sequence shown here is derived from an EMBL/GenBank/DDBJ whole genome shotgun (WGS) entry which is preliminary data.</text>
</comment>
<keyword evidence="1" id="KW-0472">Membrane</keyword>
<gene>
    <name evidence="2" type="ORF">A3I29_01550</name>
</gene>
<organism evidence="2 3">
    <name type="scientific">Candidatus Magasanikbacteria bacterium RIFCSPLOWO2_02_FULL_44_11</name>
    <dbReference type="NCBI Taxonomy" id="1798689"/>
    <lineage>
        <taxon>Bacteria</taxon>
        <taxon>Candidatus Magasanikiibacteriota</taxon>
    </lineage>
</organism>
<sequence>MAKQKENSEIEQPVVVPKIQNHQPLIYAVLGTIIIALSFAVAYLWQKTNTPVESPKVISKEEQQLDYIQYIPPKYIPPEEPKKIVDVGTPLLEVAWEKKVTRLEQECERDCSIENYFAGVITNGKYSGEKLYMEIICELSGCGPTYYIQKDGKIFFDSTIAIKGITDLPDRVVLLGTNYKLVRGYSQNLFSKMGVIKKWFTDPKLGDFYLLESGLFIVELPDHTSMVYELDIPFINRENGAVNIAFSDGVSNTETYNHGRPSCGAIGFNLAIVDEKILKPSERLVIAGKTGSSENIYQIKNRSDAALKELYNDKNTVAYYFDEGASTSTSKYTYEQFLSYHPLLYWKNPMGGWVEFKNHRFEIAAEMCKPVIYLYPEETIRLTVQVHPNGGFTFTSPAYDNGWFVEARPDGHLKDLKTGKEYDYLFWEGIGLQYPIEKDAGWVVQRENVSAFFDEMLPKLGLAGREIIDFKEYWVNRLNERPFYQLSFLKKAEFDRLAPLEVTPQEPNSIIRIMLTAQGLDAFREVAPQELEAPSERRGFTLVEWGGVVLK</sequence>
<dbReference type="STRING" id="1798689.A3I29_01550"/>
<evidence type="ECO:0000256" key="1">
    <source>
        <dbReference type="SAM" id="Phobius"/>
    </source>
</evidence>
<keyword evidence="1" id="KW-0812">Transmembrane</keyword>
<evidence type="ECO:0000313" key="2">
    <source>
        <dbReference type="EMBL" id="OGH80766.1"/>
    </source>
</evidence>